<dbReference type="GO" id="GO:0016491">
    <property type="term" value="F:oxidoreductase activity"/>
    <property type="evidence" value="ECO:0007669"/>
    <property type="project" value="UniProtKB-KW"/>
</dbReference>
<dbReference type="InterPro" id="IPR057326">
    <property type="entry name" value="KR_dom"/>
</dbReference>
<dbReference type="PRINTS" id="PR00080">
    <property type="entry name" value="SDRFAMILY"/>
</dbReference>
<dbReference type="InterPro" id="IPR002347">
    <property type="entry name" value="SDR_fam"/>
</dbReference>
<sequence length="307" mass="32203">MAGSSANHGSVVVITGASSGIGLATALAFARRGAQLVLAARQAGPLVEAARACEALGAEALGIPTDVTDEASVQALARAAVSRFGRIDVWVNNAAVLLFGAVADTPTEVWKHVVETNLYGYLHGARAVLPVFLSQGRGILINNASGWGLVGAPFVSSYVSSKFAILGLSESLRLELEPYPDIHVCAVLPPSVNTPIYLRAGNMTGHEVGPVPGVYDPAQVAEIMVDLAERPRARRSVGAAGMLLSVLARLSPELAARLMNTLTRRFSIRPALAPVTLGNLFEPKPPHASRGGYHWLGIRRGGRGTRL</sequence>
<evidence type="ECO:0000256" key="2">
    <source>
        <dbReference type="ARBA" id="ARBA00023002"/>
    </source>
</evidence>
<reference evidence="5 6" key="1">
    <citation type="submission" date="2019-10" db="EMBL/GenBank/DDBJ databases">
        <title>A soil myxobacterium in the family Polyangiaceae.</title>
        <authorList>
            <person name="Li Y."/>
            <person name="Wang J."/>
        </authorList>
    </citation>
    <scope>NUCLEOTIDE SEQUENCE [LARGE SCALE GENOMIC DNA]</scope>
    <source>
        <strain evidence="5 6">DSM 14734</strain>
    </source>
</reference>
<comment type="similarity">
    <text evidence="1 3">Belongs to the short-chain dehydrogenases/reductases (SDR) family.</text>
</comment>
<dbReference type="Pfam" id="PF00106">
    <property type="entry name" value="adh_short"/>
    <property type="match status" value="1"/>
</dbReference>
<dbReference type="PANTHER" id="PTHR44196">
    <property type="entry name" value="DEHYDROGENASE/REDUCTASE SDR FAMILY MEMBER 7B"/>
    <property type="match status" value="1"/>
</dbReference>
<evidence type="ECO:0000256" key="1">
    <source>
        <dbReference type="ARBA" id="ARBA00006484"/>
    </source>
</evidence>
<dbReference type="SUPFAM" id="SSF51735">
    <property type="entry name" value="NAD(P)-binding Rossmann-fold domains"/>
    <property type="match status" value="1"/>
</dbReference>
<dbReference type="PROSITE" id="PS00061">
    <property type="entry name" value="ADH_SHORT"/>
    <property type="match status" value="1"/>
</dbReference>
<dbReference type="EMBL" id="WJIE01000010">
    <property type="protein sequence ID" value="MRG96212.1"/>
    <property type="molecule type" value="Genomic_DNA"/>
</dbReference>
<evidence type="ECO:0000259" key="4">
    <source>
        <dbReference type="SMART" id="SM00822"/>
    </source>
</evidence>
<gene>
    <name evidence="5" type="ORF">GF068_30455</name>
</gene>
<dbReference type="Gene3D" id="3.40.50.720">
    <property type="entry name" value="NAD(P)-binding Rossmann-like Domain"/>
    <property type="match status" value="1"/>
</dbReference>
<dbReference type="AlphaFoldDB" id="A0A6N7PVF0"/>
<evidence type="ECO:0000256" key="3">
    <source>
        <dbReference type="RuleBase" id="RU000363"/>
    </source>
</evidence>
<dbReference type="SMART" id="SM00822">
    <property type="entry name" value="PKS_KR"/>
    <property type="match status" value="1"/>
</dbReference>
<dbReference type="InterPro" id="IPR020904">
    <property type="entry name" value="Sc_DH/Rdtase_CS"/>
</dbReference>
<evidence type="ECO:0000313" key="5">
    <source>
        <dbReference type="EMBL" id="MRG96212.1"/>
    </source>
</evidence>
<organism evidence="5 6">
    <name type="scientific">Polyangium spumosum</name>
    <dbReference type="NCBI Taxonomy" id="889282"/>
    <lineage>
        <taxon>Bacteria</taxon>
        <taxon>Pseudomonadati</taxon>
        <taxon>Myxococcota</taxon>
        <taxon>Polyangia</taxon>
        <taxon>Polyangiales</taxon>
        <taxon>Polyangiaceae</taxon>
        <taxon>Polyangium</taxon>
    </lineage>
</organism>
<dbReference type="GO" id="GO:0016020">
    <property type="term" value="C:membrane"/>
    <property type="evidence" value="ECO:0007669"/>
    <property type="project" value="TreeGrafter"/>
</dbReference>
<protein>
    <submittedName>
        <fullName evidence="5">SDR family NAD(P)-dependent oxidoreductase</fullName>
    </submittedName>
</protein>
<dbReference type="InterPro" id="IPR036291">
    <property type="entry name" value="NAD(P)-bd_dom_sf"/>
</dbReference>
<dbReference type="PRINTS" id="PR00081">
    <property type="entry name" value="GDHRDH"/>
</dbReference>
<keyword evidence="2" id="KW-0560">Oxidoreductase</keyword>
<dbReference type="OrthoDB" id="9781689at2"/>
<evidence type="ECO:0000313" key="6">
    <source>
        <dbReference type="Proteomes" id="UP000440224"/>
    </source>
</evidence>
<feature type="domain" description="Ketoreductase" evidence="4">
    <location>
        <begin position="10"/>
        <end position="150"/>
    </location>
</feature>
<comment type="caution">
    <text evidence="5">The sequence shown here is derived from an EMBL/GenBank/DDBJ whole genome shotgun (WGS) entry which is preliminary data.</text>
</comment>
<dbReference type="PANTHER" id="PTHR44196:SF1">
    <property type="entry name" value="DEHYDROGENASE_REDUCTASE SDR FAMILY MEMBER 7B"/>
    <property type="match status" value="1"/>
</dbReference>
<keyword evidence="6" id="KW-1185">Reference proteome</keyword>
<dbReference type="Proteomes" id="UP000440224">
    <property type="component" value="Unassembled WGS sequence"/>
</dbReference>
<name>A0A6N7PVF0_9BACT</name>
<proteinExistence type="inferred from homology"/>
<accession>A0A6N7PVF0</accession>